<keyword evidence="2" id="KW-0808">Transferase</keyword>
<dbReference type="Pfam" id="PF13409">
    <property type="entry name" value="GST_N_2"/>
    <property type="match status" value="1"/>
</dbReference>
<dbReference type="Gene3D" id="3.40.30.10">
    <property type="entry name" value="Glutaredoxin"/>
    <property type="match status" value="1"/>
</dbReference>
<dbReference type="SUPFAM" id="SSF47616">
    <property type="entry name" value="GST C-terminal domain-like"/>
    <property type="match status" value="1"/>
</dbReference>
<dbReference type="RefSeq" id="WP_149435405.1">
    <property type="nucleotide sequence ID" value="NZ_VTPX01000005.1"/>
</dbReference>
<dbReference type="EMBL" id="VTPX01000005">
    <property type="protein sequence ID" value="KAA0018202.1"/>
    <property type="molecule type" value="Genomic_DNA"/>
</dbReference>
<dbReference type="InterPro" id="IPR004045">
    <property type="entry name" value="Glutathione_S-Trfase_N"/>
</dbReference>
<proteinExistence type="predicted"/>
<dbReference type="SUPFAM" id="SSF52833">
    <property type="entry name" value="Thioredoxin-like"/>
    <property type="match status" value="1"/>
</dbReference>
<comment type="caution">
    <text evidence="2">The sequence shown here is derived from an EMBL/GenBank/DDBJ whole genome shotgun (WGS) entry which is preliminary data.</text>
</comment>
<dbReference type="Gene3D" id="1.20.1050.10">
    <property type="match status" value="1"/>
</dbReference>
<organism evidence="2 3">
    <name type="scientific">Salinicola corii</name>
    <dbReference type="NCBI Taxonomy" id="2606937"/>
    <lineage>
        <taxon>Bacteria</taxon>
        <taxon>Pseudomonadati</taxon>
        <taxon>Pseudomonadota</taxon>
        <taxon>Gammaproteobacteria</taxon>
        <taxon>Oceanospirillales</taxon>
        <taxon>Halomonadaceae</taxon>
        <taxon>Salinicola</taxon>
    </lineage>
</organism>
<gene>
    <name evidence="2" type="ORF">F0A16_10800</name>
</gene>
<keyword evidence="3" id="KW-1185">Reference proteome</keyword>
<accession>A0A640WDZ3</accession>
<reference evidence="2 3" key="1">
    <citation type="submission" date="2019-08" db="EMBL/GenBank/DDBJ databases">
        <title>Bioinformatics analysis of the strain L3 and L5.</title>
        <authorList>
            <person name="Li X."/>
        </authorList>
    </citation>
    <scope>NUCLEOTIDE SEQUENCE [LARGE SCALE GENOMIC DNA]</scope>
    <source>
        <strain evidence="2 3">L3</strain>
    </source>
</reference>
<sequence>MSDSTRFLLYYASTSAFVRKVMISAQVLGLTDRIERLDSAAHPVERDERIAAFNPLAKVPALRTPEGISLYDSRVICEYLNAFAGGLLFPAESDARWISLTRQALGDGLIDAALLARYEFTARPAAAQWSPWAEAQLTKVRAALAEIDSQAPILSDQPDDIGVIAIGCALGYLDFRFADLDWRRDHPRAAAWFERLSQHPALRATQPSA</sequence>
<dbReference type="AlphaFoldDB" id="A0A640WDZ3"/>
<evidence type="ECO:0000313" key="3">
    <source>
        <dbReference type="Proteomes" id="UP000466024"/>
    </source>
</evidence>
<dbReference type="InterPro" id="IPR036249">
    <property type="entry name" value="Thioredoxin-like_sf"/>
</dbReference>
<name>A0A640WDZ3_9GAMM</name>
<protein>
    <submittedName>
        <fullName evidence="2">Glutathione S-transferase family protein</fullName>
    </submittedName>
</protein>
<evidence type="ECO:0000313" key="2">
    <source>
        <dbReference type="EMBL" id="KAA0018202.1"/>
    </source>
</evidence>
<dbReference type="GO" id="GO:0016740">
    <property type="term" value="F:transferase activity"/>
    <property type="evidence" value="ECO:0007669"/>
    <property type="project" value="UniProtKB-KW"/>
</dbReference>
<feature type="domain" description="GST N-terminal" evidence="1">
    <location>
        <begin position="5"/>
        <end position="88"/>
    </location>
</feature>
<dbReference type="InterPro" id="IPR036282">
    <property type="entry name" value="Glutathione-S-Trfase_C_sf"/>
</dbReference>
<dbReference type="PROSITE" id="PS50404">
    <property type="entry name" value="GST_NTER"/>
    <property type="match status" value="1"/>
</dbReference>
<dbReference type="Pfam" id="PF13410">
    <property type="entry name" value="GST_C_2"/>
    <property type="match status" value="1"/>
</dbReference>
<dbReference type="CDD" id="cd03205">
    <property type="entry name" value="GST_C_6"/>
    <property type="match status" value="1"/>
</dbReference>
<evidence type="ECO:0000259" key="1">
    <source>
        <dbReference type="PROSITE" id="PS50404"/>
    </source>
</evidence>
<dbReference type="Proteomes" id="UP000466024">
    <property type="component" value="Unassembled WGS sequence"/>
</dbReference>